<gene>
    <name evidence="3" type="ORF">BEH84_06211</name>
</gene>
<name>A0A1E3A362_9FIRM</name>
<sequence length="144" mass="16775">MGLIEMASGNSVWRGMDYYKNKKVIAWEKSGTDTYDGKVSGSGNNKYFVHIDKAHPRKSTCNCPFAEGRRVVCKHMIALYFTAEPQAAKDFLKKVEQWEAEEAEREKQHYDDLKKYVKGLSKTELQEQLLNALVELEERRNCYW</sequence>
<dbReference type="Pfam" id="PF04434">
    <property type="entry name" value="SWIM"/>
    <property type="match status" value="1"/>
</dbReference>
<evidence type="ECO:0000313" key="3">
    <source>
        <dbReference type="EMBL" id="ODM02656.1"/>
    </source>
</evidence>
<dbReference type="PROSITE" id="PS50966">
    <property type="entry name" value="ZF_SWIM"/>
    <property type="match status" value="1"/>
</dbReference>
<organism evidence="3 4">
    <name type="scientific">Eisenbergiella tayi</name>
    <dbReference type="NCBI Taxonomy" id="1432052"/>
    <lineage>
        <taxon>Bacteria</taxon>
        <taxon>Bacillati</taxon>
        <taxon>Bacillota</taxon>
        <taxon>Clostridia</taxon>
        <taxon>Lachnospirales</taxon>
        <taxon>Lachnospiraceae</taxon>
        <taxon>Eisenbergiella</taxon>
    </lineage>
</organism>
<dbReference type="PATRIC" id="fig|1432052.3.peg.6860"/>
<dbReference type="AlphaFoldDB" id="A0A1E3A362"/>
<evidence type="ECO:0000256" key="1">
    <source>
        <dbReference type="PROSITE-ProRule" id="PRU00325"/>
    </source>
</evidence>
<dbReference type="GeneID" id="93304191"/>
<feature type="domain" description="SWIM-type" evidence="2">
    <location>
        <begin position="47"/>
        <end position="84"/>
    </location>
</feature>
<proteinExistence type="predicted"/>
<dbReference type="RefSeq" id="WP_044969067.1">
    <property type="nucleotide sequence ID" value="NZ_DBFYTC010000066.1"/>
</dbReference>
<accession>A0A1E3A362</accession>
<dbReference type="Proteomes" id="UP000095003">
    <property type="component" value="Unassembled WGS sequence"/>
</dbReference>
<keyword evidence="1" id="KW-0862">Zinc</keyword>
<keyword evidence="1" id="KW-0479">Metal-binding</keyword>
<reference evidence="3 4" key="1">
    <citation type="submission" date="2016-07" db="EMBL/GenBank/DDBJ databases">
        <title>Characterization of isolates of Eisenbergiella tayi derived from blood cultures, using whole genome sequencing.</title>
        <authorList>
            <person name="Burdz T."/>
            <person name="Wiebe D."/>
            <person name="Huynh C."/>
            <person name="Bernard K."/>
        </authorList>
    </citation>
    <scope>NUCLEOTIDE SEQUENCE [LARGE SCALE GENOMIC DNA]</scope>
    <source>
        <strain evidence="3 4">NML 120489</strain>
    </source>
</reference>
<protein>
    <recommendedName>
        <fullName evidence="2">SWIM-type domain-containing protein</fullName>
    </recommendedName>
</protein>
<evidence type="ECO:0000259" key="2">
    <source>
        <dbReference type="PROSITE" id="PS50966"/>
    </source>
</evidence>
<dbReference type="EMBL" id="MCGI01000009">
    <property type="protein sequence ID" value="ODM02656.1"/>
    <property type="molecule type" value="Genomic_DNA"/>
</dbReference>
<dbReference type="GO" id="GO:0008270">
    <property type="term" value="F:zinc ion binding"/>
    <property type="evidence" value="ECO:0007669"/>
    <property type="project" value="UniProtKB-KW"/>
</dbReference>
<keyword evidence="1" id="KW-0863">Zinc-finger</keyword>
<dbReference type="InterPro" id="IPR007527">
    <property type="entry name" value="Znf_SWIM"/>
</dbReference>
<comment type="caution">
    <text evidence="3">The sequence shown here is derived from an EMBL/GenBank/DDBJ whole genome shotgun (WGS) entry which is preliminary data.</text>
</comment>
<evidence type="ECO:0000313" key="4">
    <source>
        <dbReference type="Proteomes" id="UP000095003"/>
    </source>
</evidence>